<dbReference type="KEGG" id="jre:109020620"/>
<dbReference type="Pfam" id="PF03732">
    <property type="entry name" value="Retrotrans_gag"/>
    <property type="match status" value="1"/>
</dbReference>
<name>A0A2I4HR93_JUGRE</name>
<accession>A0A2I4HR93</accession>
<sequence>MEKRMGGSSSVEQLLTRTDLPYSEEVMAVPLPSIFKVPHIDLYDGSKDPIDHLENFIAHMTLSGFPGEVACRAFRLMLKGIARGWFGTLRPGSINNFEELAKQFLTQFMTSRRHCKPSAYLLTVKQKERENLKTYLMHFNKERLTTNDQDEKITLAALLGGIWPRSPLMVELARRTPSTLREFMD</sequence>
<proteinExistence type="predicted"/>
<keyword evidence="1" id="KW-1185">Reference proteome</keyword>
<dbReference type="AlphaFoldDB" id="A0A2I4HR93"/>
<protein>
    <submittedName>
        <fullName evidence="2">Uncharacterized protein LOC109020620</fullName>
    </submittedName>
</protein>
<dbReference type="PANTHER" id="PTHR33223">
    <property type="entry name" value="CCHC-TYPE DOMAIN-CONTAINING PROTEIN"/>
    <property type="match status" value="1"/>
</dbReference>
<dbReference type="OrthoDB" id="1752139at2759"/>
<dbReference type="PANTHER" id="PTHR33223:SF10">
    <property type="entry name" value="AMINOTRANSFERASE-LIKE PLANT MOBILE DOMAIN-CONTAINING PROTEIN"/>
    <property type="match status" value="1"/>
</dbReference>
<dbReference type="Gramene" id="Jr10_17900_p1">
    <property type="protein sequence ID" value="cds.Jr10_17900_p1"/>
    <property type="gene ID" value="Jr10_17900"/>
</dbReference>
<dbReference type="GeneID" id="109020620"/>
<gene>
    <name evidence="2" type="primary">LOC109020620</name>
</gene>
<reference evidence="2" key="1">
    <citation type="submission" date="2025-08" db="UniProtKB">
        <authorList>
            <consortium name="RefSeq"/>
        </authorList>
    </citation>
    <scope>IDENTIFICATION</scope>
    <source>
        <tissue evidence="2">Leaves</tissue>
    </source>
</reference>
<evidence type="ECO:0000313" key="2">
    <source>
        <dbReference type="RefSeq" id="XP_018858669.2"/>
    </source>
</evidence>
<dbReference type="InterPro" id="IPR005162">
    <property type="entry name" value="Retrotrans_gag_dom"/>
</dbReference>
<dbReference type="RefSeq" id="XP_018858669.2">
    <property type="nucleotide sequence ID" value="XM_019003124.2"/>
</dbReference>
<organism evidence="1 2">
    <name type="scientific">Juglans regia</name>
    <name type="common">English walnut</name>
    <dbReference type="NCBI Taxonomy" id="51240"/>
    <lineage>
        <taxon>Eukaryota</taxon>
        <taxon>Viridiplantae</taxon>
        <taxon>Streptophyta</taxon>
        <taxon>Embryophyta</taxon>
        <taxon>Tracheophyta</taxon>
        <taxon>Spermatophyta</taxon>
        <taxon>Magnoliopsida</taxon>
        <taxon>eudicotyledons</taxon>
        <taxon>Gunneridae</taxon>
        <taxon>Pentapetalae</taxon>
        <taxon>rosids</taxon>
        <taxon>fabids</taxon>
        <taxon>Fagales</taxon>
        <taxon>Juglandaceae</taxon>
        <taxon>Juglans</taxon>
    </lineage>
</organism>
<evidence type="ECO:0000313" key="1">
    <source>
        <dbReference type="Proteomes" id="UP000235220"/>
    </source>
</evidence>
<dbReference type="Proteomes" id="UP000235220">
    <property type="component" value="Chromosome 10"/>
</dbReference>